<comment type="caution">
    <text evidence="2">The sequence shown here is derived from an EMBL/GenBank/DDBJ whole genome shotgun (WGS) entry which is preliminary data.</text>
</comment>
<evidence type="ECO:0000313" key="2">
    <source>
        <dbReference type="EMBL" id="PAY21658.1"/>
    </source>
</evidence>
<evidence type="ECO:0000256" key="1">
    <source>
        <dbReference type="SAM" id="MobiDB-lite"/>
    </source>
</evidence>
<dbReference type="InterPro" id="IPR029058">
    <property type="entry name" value="AB_hydrolase_fold"/>
</dbReference>
<reference evidence="3" key="1">
    <citation type="submission" date="2017-09" db="EMBL/GenBank/DDBJ databases">
        <authorList>
            <person name="Zhang Y."/>
            <person name="Huang X."/>
            <person name="Liu J."/>
            <person name="Lu L."/>
            <person name="Peng K."/>
        </authorList>
    </citation>
    <scope>NUCLEOTIDE SEQUENCE [LARGE SCALE GENOMIC DNA]</scope>
    <source>
        <strain evidence="3">S-XJ-1</strain>
    </source>
</reference>
<dbReference type="Proteomes" id="UP000218810">
    <property type="component" value="Unassembled WGS sequence"/>
</dbReference>
<accession>A0A2A2WKC8</accession>
<gene>
    <name evidence="2" type="ORF">CEY15_17835</name>
</gene>
<protein>
    <recommendedName>
        <fullName evidence="4">PE-PPE domain-containing protein</fullName>
    </recommendedName>
</protein>
<evidence type="ECO:0000313" key="3">
    <source>
        <dbReference type="Proteomes" id="UP000218810"/>
    </source>
</evidence>
<organism evidence="2 3">
    <name type="scientific">Dietzia natronolimnaea</name>
    <dbReference type="NCBI Taxonomy" id="161920"/>
    <lineage>
        <taxon>Bacteria</taxon>
        <taxon>Bacillati</taxon>
        <taxon>Actinomycetota</taxon>
        <taxon>Actinomycetes</taxon>
        <taxon>Mycobacteriales</taxon>
        <taxon>Dietziaceae</taxon>
        <taxon>Dietzia</taxon>
    </lineage>
</organism>
<keyword evidence="3" id="KW-1185">Reference proteome</keyword>
<dbReference type="SUPFAM" id="SSF53474">
    <property type="entry name" value="alpha/beta-Hydrolases"/>
    <property type="match status" value="1"/>
</dbReference>
<feature type="non-terminal residue" evidence="2">
    <location>
        <position position="1"/>
    </location>
</feature>
<evidence type="ECO:0008006" key="4">
    <source>
        <dbReference type="Google" id="ProtNLM"/>
    </source>
</evidence>
<dbReference type="EMBL" id="NTGA01000103">
    <property type="protein sequence ID" value="PAY21658.1"/>
    <property type="molecule type" value="Genomic_DNA"/>
</dbReference>
<dbReference type="AlphaFoldDB" id="A0A2A2WKC8"/>
<name>A0A2A2WKC8_9ACTN</name>
<sequence length="286" mass="29907">SRAIANAATLLRRYADTLRANAEAQDVTSEAGGSLSGSGLFCAEPTGGSDPHSGAATPSELFEKLHNQDQDSSDGFRIERITGEDGVERFIVYINGTNQGSEGSLTWGEAVASNFGLATKTQGSIRQAMLAAGINGDSEVLYVGYSQGGMIAQNLAASQEFGAGVVLAQGSPRTSATQIGYDVIHINQFGDEVVTGVGLGGIVYDHGNGLHGLVNDKIGYDYVHMPSDLKNISAAAAQDRSSWAHTNMEEYARVTRDFENSTAQGALKAKAKLAPFLGGIVVSDTK</sequence>
<proteinExistence type="predicted"/>
<dbReference type="RefSeq" id="WP_217987125.1">
    <property type="nucleotide sequence ID" value="NZ_NTGA01000103.1"/>
</dbReference>
<feature type="region of interest" description="Disordered" evidence="1">
    <location>
        <begin position="25"/>
        <end position="57"/>
    </location>
</feature>